<comment type="caution">
    <text evidence="1">The sequence shown here is derived from an EMBL/GenBank/DDBJ whole genome shotgun (WGS) entry which is preliminary data.</text>
</comment>
<accession>A0AAV3XWR5</accession>
<gene>
    <name evidence="1" type="ORF">PoB_000102100</name>
</gene>
<proteinExistence type="predicted"/>
<dbReference type="EMBL" id="BLXT01000140">
    <property type="protein sequence ID" value="GFN74515.1"/>
    <property type="molecule type" value="Genomic_DNA"/>
</dbReference>
<sequence length="85" mass="9346">MNHSEEDLEQFYEQLRTVVDSIKKRNLISTMGGFIANVITSGSKHQGFGLHGLGERNSNGEHLLTFSGANQINDNPQHIVLVSPA</sequence>
<evidence type="ECO:0000313" key="2">
    <source>
        <dbReference type="Proteomes" id="UP000735302"/>
    </source>
</evidence>
<organism evidence="1 2">
    <name type="scientific">Plakobranchus ocellatus</name>
    <dbReference type="NCBI Taxonomy" id="259542"/>
    <lineage>
        <taxon>Eukaryota</taxon>
        <taxon>Metazoa</taxon>
        <taxon>Spiralia</taxon>
        <taxon>Lophotrochozoa</taxon>
        <taxon>Mollusca</taxon>
        <taxon>Gastropoda</taxon>
        <taxon>Heterobranchia</taxon>
        <taxon>Euthyneura</taxon>
        <taxon>Panpulmonata</taxon>
        <taxon>Sacoglossa</taxon>
        <taxon>Placobranchoidea</taxon>
        <taxon>Plakobranchidae</taxon>
        <taxon>Plakobranchus</taxon>
    </lineage>
</organism>
<name>A0AAV3XWR5_9GAST</name>
<reference evidence="1 2" key="1">
    <citation type="journal article" date="2021" name="Elife">
        <title>Chloroplast acquisition without the gene transfer in kleptoplastic sea slugs, Plakobranchus ocellatus.</title>
        <authorList>
            <person name="Maeda T."/>
            <person name="Takahashi S."/>
            <person name="Yoshida T."/>
            <person name="Shimamura S."/>
            <person name="Takaki Y."/>
            <person name="Nagai Y."/>
            <person name="Toyoda A."/>
            <person name="Suzuki Y."/>
            <person name="Arimoto A."/>
            <person name="Ishii H."/>
            <person name="Satoh N."/>
            <person name="Nishiyama T."/>
            <person name="Hasebe M."/>
            <person name="Maruyama T."/>
            <person name="Minagawa J."/>
            <person name="Obokata J."/>
            <person name="Shigenobu S."/>
        </authorList>
    </citation>
    <scope>NUCLEOTIDE SEQUENCE [LARGE SCALE GENOMIC DNA]</scope>
</reference>
<dbReference type="Proteomes" id="UP000735302">
    <property type="component" value="Unassembled WGS sequence"/>
</dbReference>
<keyword evidence="2" id="KW-1185">Reference proteome</keyword>
<protein>
    <submittedName>
        <fullName evidence="1">Uncharacterized protein</fullName>
    </submittedName>
</protein>
<evidence type="ECO:0000313" key="1">
    <source>
        <dbReference type="EMBL" id="GFN74515.1"/>
    </source>
</evidence>
<dbReference type="AlphaFoldDB" id="A0AAV3XWR5"/>